<sequence>MRYHHSYCCLTYMVRWNKCGSRFASGRHVPRLRPVATLSRRAGPTQRTVFLVQRSVMPSPNACPHIVNRWTMMRPPVGCSTFAALQSVPVRHATPKASEHL</sequence>
<organism evidence="1 2">
    <name type="scientific">Anopheles atroparvus</name>
    <name type="common">European mosquito</name>
    <dbReference type="NCBI Taxonomy" id="41427"/>
    <lineage>
        <taxon>Eukaryota</taxon>
        <taxon>Metazoa</taxon>
        <taxon>Ecdysozoa</taxon>
        <taxon>Arthropoda</taxon>
        <taxon>Hexapoda</taxon>
        <taxon>Insecta</taxon>
        <taxon>Pterygota</taxon>
        <taxon>Neoptera</taxon>
        <taxon>Endopterygota</taxon>
        <taxon>Diptera</taxon>
        <taxon>Nematocera</taxon>
        <taxon>Culicoidea</taxon>
        <taxon>Culicidae</taxon>
        <taxon>Anophelinae</taxon>
        <taxon>Anopheles</taxon>
    </lineage>
</organism>
<proteinExistence type="predicted"/>
<evidence type="ECO:0000313" key="1">
    <source>
        <dbReference type="EnsemblMetazoa" id="ENSAATROPP005186"/>
    </source>
</evidence>
<dbReference type="Proteomes" id="UP000075880">
    <property type="component" value="Unassembled WGS sequence"/>
</dbReference>
<evidence type="ECO:0000313" key="2">
    <source>
        <dbReference type="Proteomes" id="UP000075880"/>
    </source>
</evidence>
<keyword evidence="2" id="KW-1185">Reference proteome</keyword>
<reference evidence="1" key="1">
    <citation type="submission" date="2024-04" db="UniProtKB">
        <authorList>
            <consortium name="EnsemblMetazoa"/>
        </authorList>
    </citation>
    <scope>IDENTIFICATION</scope>
    <source>
        <strain evidence="1">EBRO</strain>
    </source>
</reference>
<protein>
    <submittedName>
        <fullName evidence="1">Uncharacterized protein</fullName>
    </submittedName>
</protein>
<dbReference type="EnsemblMetazoa" id="ENSAATROPT005607">
    <property type="protein sequence ID" value="ENSAATROPP005186"/>
    <property type="gene ID" value="ENSAATROPG004513"/>
</dbReference>
<dbReference type="AlphaFoldDB" id="A0AAG5D1Z6"/>
<accession>A0AAG5D1Z6</accession>
<name>A0AAG5D1Z6_ANOAO</name>